<dbReference type="EMBL" id="LK052900">
    <property type="protein sequence ID" value="CDR44670.1"/>
    <property type="molecule type" value="Genomic_DNA"/>
</dbReference>
<dbReference type="InterPro" id="IPR016852">
    <property type="entry name" value="SET_MeTrfase"/>
</dbReference>
<feature type="domain" description="SET" evidence="4">
    <location>
        <begin position="19"/>
        <end position="287"/>
    </location>
</feature>
<dbReference type="InterPro" id="IPR050600">
    <property type="entry name" value="SETD3_SETD6_MTase"/>
</dbReference>
<organism evidence="5">
    <name type="scientific">Cyberlindnera fabianii</name>
    <name type="common">Yeast</name>
    <name type="synonym">Hansenula fabianii</name>
    <dbReference type="NCBI Taxonomy" id="36022"/>
    <lineage>
        <taxon>Eukaryota</taxon>
        <taxon>Fungi</taxon>
        <taxon>Dikarya</taxon>
        <taxon>Ascomycota</taxon>
        <taxon>Saccharomycotina</taxon>
        <taxon>Saccharomycetes</taxon>
        <taxon>Phaffomycetales</taxon>
        <taxon>Phaffomycetaceae</taxon>
        <taxon>Cyberlindnera</taxon>
    </lineage>
</organism>
<dbReference type="Gene3D" id="3.90.1410.10">
    <property type="entry name" value="set domain protein methyltransferase, domain 1"/>
    <property type="match status" value="1"/>
</dbReference>
<dbReference type="GO" id="GO:0032259">
    <property type="term" value="P:methylation"/>
    <property type="evidence" value="ECO:0007669"/>
    <property type="project" value="UniProtKB-KW"/>
</dbReference>
<sequence>MTENDASLQRLIDWLSEDKKCSISASISAHETSYGGRGIFADKQLEARQQIIKITPSYLLNFSTIVEHILSWSRTMTENSKSRFKLPETTGREDDITRLLYAKLDKSTLHRLTSFQIVAIYLCLEKSRGVRSWWKPFIDSLPPTSDFDLSPLVWLINSDNDRSSKQFTSLPQSTQRHADKMYKRFTTDYTTVQTLISSHTQLSSSSSSSWITRSDFLWAWFCVNSRCLYMSIPEAHTKDDNFTMAPFVDLINHSAQDHCSLQVDHNGFHVMTSSSYSTDEEVFLSYGPHSNEFLLCEYGFVLPSNPWNDVDLTEQVTALLSEHQCEFLKEKGYLGEYTINMDGISFRVEVALAVLLEKDGNLFTNRRINGLMSGVVDGKFYKRRADMILEEVLENVQAEHQNALDDLETGDKKITDTIVGLYRDELAIIDHHLGLLQGDQ</sequence>
<gene>
    <name evidence="5" type="ORF">CYFA0S_15e01266g</name>
</gene>
<dbReference type="CDD" id="cd19177">
    <property type="entry name" value="SET_SETD4"/>
    <property type="match status" value="1"/>
</dbReference>
<name>A0A061B9V8_CYBFA</name>
<keyword evidence="2" id="KW-0808">Transferase</keyword>
<dbReference type="PIRSF" id="PIRSF027158">
    <property type="entry name" value="Lys_MTase_YDR198C_prd"/>
    <property type="match status" value="1"/>
</dbReference>
<dbReference type="PANTHER" id="PTHR13271:SF47">
    <property type="entry name" value="ACTIN-HISTIDINE N-METHYLTRANSFERASE"/>
    <property type="match status" value="1"/>
</dbReference>
<evidence type="ECO:0000259" key="4">
    <source>
        <dbReference type="PROSITE" id="PS50280"/>
    </source>
</evidence>
<evidence type="ECO:0000256" key="3">
    <source>
        <dbReference type="ARBA" id="ARBA00022691"/>
    </source>
</evidence>
<dbReference type="PANTHER" id="PTHR13271">
    <property type="entry name" value="UNCHARACTERIZED PUTATIVE METHYLTRANSFERASE"/>
    <property type="match status" value="1"/>
</dbReference>
<dbReference type="InterPro" id="IPR044429">
    <property type="entry name" value="SETD4_SET"/>
</dbReference>
<dbReference type="Pfam" id="PF00856">
    <property type="entry name" value="SET"/>
    <property type="match status" value="1"/>
</dbReference>
<dbReference type="SUPFAM" id="SSF82199">
    <property type="entry name" value="SET domain"/>
    <property type="match status" value="1"/>
</dbReference>
<evidence type="ECO:0000313" key="5">
    <source>
        <dbReference type="EMBL" id="CDR44670.1"/>
    </source>
</evidence>
<dbReference type="PROSITE" id="PS50280">
    <property type="entry name" value="SET"/>
    <property type="match status" value="1"/>
</dbReference>
<dbReference type="InterPro" id="IPR046341">
    <property type="entry name" value="SET_dom_sf"/>
</dbReference>
<protein>
    <submittedName>
        <fullName evidence="5">CYFA0S15e01266g1_1</fullName>
    </submittedName>
</protein>
<proteinExistence type="predicted"/>
<dbReference type="InterPro" id="IPR001214">
    <property type="entry name" value="SET_dom"/>
</dbReference>
<keyword evidence="3" id="KW-0949">S-adenosyl-L-methionine</keyword>
<accession>A0A061B9V8</accession>
<evidence type="ECO:0000256" key="1">
    <source>
        <dbReference type="ARBA" id="ARBA00022603"/>
    </source>
</evidence>
<dbReference type="AlphaFoldDB" id="A0A061B9V8"/>
<reference evidence="5" key="1">
    <citation type="journal article" date="2014" name="Genome Announc.">
        <title>Genome sequence of the yeast Cyberlindnera fabianii (Hansenula fabianii).</title>
        <authorList>
            <person name="Freel K.C."/>
            <person name="Sarilar V."/>
            <person name="Neuveglise C."/>
            <person name="Devillers H."/>
            <person name="Friedrich A."/>
            <person name="Schacherer J."/>
        </authorList>
    </citation>
    <scope>NUCLEOTIDE SEQUENCE</scope>
    <source>
        <strain evidence="5">YJS4271</strain>
    </source>
</reference>
<dbReference type="VEuPathDB" id="FungiDB:BON22_3312"/>
<keyword evidence="1" id="KW-0489">Methyltransferase</keyword>
<dbReference type="PhylomeDB" id="A0A061B9V8"/>
<evidence type="ECO:0000256" key="2">
    <source>
        <dbReference type="ARBA" id="ARBA00022679"/>
    </source>
</evidence>
<dbReference type="GO" id="GO:0016279">
    <property type="term" value="F:protein-lysine N-methyltransferase activity"/>
    <property type="evidence" value="ECO:0007669"/>
    <property type="project" value="InterPro"/>
</dbReference>
<dbReference type="OrthoDB" id="341421at2759"/>